<keyword evidence="2 6" id="KW-0479">Metal-binding</keyword>
<comment type="catalytic activity">
    <reaction evidence="6">
        <text>N-terminal N-formyl-L-methionyl-[peptide] + H2O = N-terminal L-methionyl-[peptide] + formate</text>
        <dbReference type="Rhea" id="RHEA:24420"/>
        <dbReference type="Rhea" id="RHEA-COMP:10639"/>
        <dbReference type="Rhea" id="RHEA-COMP:10640"/>
        <dbReference type="ChEBI" id="CHEBI:15377"/>
        <dbReference type="ChEBI" id="CHEBI:15740"/>
        <dbReference type="ChEBI" id="CHEBI:49298"/>
        <dbReference type="ChEBI" id="CHEBI:64731"/>
        <dbReference type="EC" id="3.5.1.88"/>
    </reaction>
</comment>
<dbReference type="PIRSF" id="PIRSF004749">
    <property type="entry name" value="Pep_def"/>
    <property type="match status" value="1"/>
</dbReference>
<comment type="cofactor">
    <cofactor evidence="6">
        <name>Fe(2+)</name>
        <dbReference type="ChEBI" id="CHEBI:29033"/>
    </cofactor>
    <text evidence="6">Binds 1 Fe(2+) ion.</text>
</comment>
<feature type="active site" evidence="6">
    <location>
        <position position="136"/>
    </location>
</feature>
<feature type="binding site" evidence="6">
    <location>
        <position position="135"/>
    </location>
    <ligand>
        <name>Fe cation</name>
        <dbReference type="ChEBI" id="CHEBI:24875"/>
    </ligand>
</feature>
<evidence type="ECO:0000313" key="7">
    <source>
        <dbReference type="EMBL" id="SDD67688.1"/>
    </source>
</evidence>
<dbReference type="Proteomes" id="UP000199603">
    <property type="component" value="Unassembled WGS sequence"/>
</dbReference>
<dbReference type="STRING" id="265719.SAMN04488509_105102"/>
<dbReference type="GO" id="GO:0006412">
    <property type="term" value="P:translation"/>
    <property type="evidence" value="ECO:0007669"/>
    <property type="project" value="UniProtKB-UniRule"/>
</dbReference>
<keyword evidence="4 6" id="KW-0648">Protein biosynthesis</keyword>
<organism evidence="7 8">
    <name type="scientific">Aquimonas voraii</name>
    <dbReference type="NCBI Taxonomy" id="265719"/>
    <lineage>
        <taxon>Bacteria</taxon>
        <taxon>Pseudomonadati</taxon>
        <taxon>Pseudomonadota</taxon>
        <taxon>Gammaproteobacteria</taxon>
        <taxon>Lysobacterales</taxon>
        <taxon>Lysobacteraceae</taxon>
        <taxon>Aquimonas</taxon>
    </lineage>
</organism>
<keyword evidence="3 6" id="KW-0378">Hydrolase</keyword>
<dbReference type="GO" id="GO:0046872">
    <property type="term" value="F:metal ion binding"/>
    <property type="evidence" value="ECO:0007669"/>
    <property type="project" value="UniProtKB-KW"/>
</dbReference>
<evidence type="ECO:0000313" key="8">
    <source>
        <dbReference type="Proteomes" id="UP000199603"/>
    </source>
</evidence>
<evidence type="ECO:0000256" key="6">
    <source>
        <dbReference type="HAMAP-Rule" id="MF_00163"/>
    </source>
</evidence>
<dbReference type="AlphaFoldDB" id="A0A1G6WP91"/>
<dbReference type="InterPro" id="IPR023635">
    <property type="entry name" value="Peptide_deformylase"/>
</dbReference>
<dbReference type="RefSeq" id="WP_218121237.1">
    <property type="nucleotide sequence ID" value="NZ_FNAG01000005.1"/>
</dbReference>
<keyword evidence="8" id="KW-1185">Reference proteome</keyword>
<dbReference type="Pfam" id="PF01327">
    <property type="entry name" value="Pep_deformylase"/>
    <property type="match status" value="1"/>
</dbReference>
<feature type="binding site" evidence="6">
    <location>
        <position position="139"/>
    </location>
    <ligand>
        <name>Fe cation</name>
        <dbReference type="ChEBI" id="CHEBI:24875"/>
    </ligand>
</feature>
<dbReference type="NCBIfam" id="NF001159">
    <property type="entry name" value="PRK00150.1-3"/>
    <property type="match status" value="1"/>
</dbReference>
<evidence type="ECO:0000256" key="3">
    <source>
        <dbReference type="ARBA" id="ARBA00022801"/>
    </source>
</evidence>
<evidence type="ECO:0000256" key="1">
    <source>
        <dbReference type="ARBA" id="ARBA00010759"/>
    </source>
</evidence>
<dbReference type="HAMAP" id="MF_00163">
    <property type="entry name" value="Pep_deformylase"/>
    <property type="match status" value="1"/>
</dbReference>
<dbReference type="GO" id="GO:0042586">
    <property type="term" value="F:peptide deformylase activity"/>
    <property type="evidence" value="ECO:0007669"/>
    <property type="project" value="UniProtKB-UniRule"/>
</dbReference>
<dbReference type="EMBL" id="FNAG01000005">
    <property type="protein sequence ID" value="SDD67688.1"/>
    <property type="molecule type" value="Genomic_DNA"/>
</dbReference>
<keyword evidence="5 6" id="KW-0408">Iron</keyword>
<proteinExistence type="inferred from homology"/>
<protein>
    <recommendedName>
        <fullName evidence="6">Peptide deformylase</fullName>
        <shortName evidence="6">PDF</shortName>
        <ecNumber evidence="6">3.5.1.88</ecNumber>
    </recommendedName>
    <alternativeName>
        <fullName evidence="6">Polypeptide deformylase</fullName>
    </alternativeName>
</protein>
<sequence length="169" mass="19131">MATLPILEFPDPRLRTRAREVLPADFTPELQQLIDDMFETMYAAPGIGLAATQVDRHLRFMVMDVSEDKSQPRVFINPQIIESDGHQVYQEGCLSVPGIFADVTRANQITVRALDRHGQSFDLKADGLLAVCIQHEMDHLEGKVFVDYLSPLKREMVRKKLAKQRRGAA</sequence>
<accession>A0A1G6WP91</accession>
<name>A0A1G6WP91_9GAMM</name>
<dbReference type="FunFam" id="3.90.45.10:FF:000001">
    <property type="entry name" value="Peptide deformylase"/>
    <property type="match status" value="1"/>
</dbReference>
<gene>
    <name evidence="6" type="primary">def</name>
    <name evidence="7" type="ORF">SAMN04488509_105102</name>
</gene>
<reference evidence="7 8" key="1">
    <citation type="submission" date="2016-10" db="EMBL/GenBank/DDBJ databases">
        <authorList>
            <person name="de Groot N.N."/>
        </authorList>
    </citation>
    <scope>NUCLEOTIDE SEQUENCE [LARGE SCALE GENOMIC DNA]</scope>
    <source>
        <strain evidence="7 8">DSM 16957</strain>
    </source>
</reference>
<evidence type="ECO:0000256" key="5">
    <source>
        <dbReference type="ARBA" id="ARBA00023004"/>
    </source>
</evidence>
<dbReference type="NCBIfam" id="TIGR00079">
    <property type="entry name" value="pept_deformyl"/>
    <property type="match status" value="1"/>
</dbReference>
<dbReference type="PRINTS" id="PR01576">
    <property type="entry name" value="PDEFORMYLASE"/>
</dbReference>
<dbReference type="PANTHER" id="PTHR10458">
    <property type="entry name" value="PEPTIDE DEFORMYLASE"/>
    <property type="match status" value="1"/>
</dbReference>
<dbReference type="SUPFAM" id="SSF56420">
    <property type="entry name" value="Peptide deformylase"/>
    <property type="match status" value="1"/>
</dbReference>
<evidence type="ECO:0000256" key="4">
    <source>
        <dbReference type="ARBA" id="ARBA00022917"/>
    </source>
</evidence>
<dbReference type="Gene3D" id="3.90.45.10">
    <property type="entry name" value="Peptide deformylase"/>
    <property type="match status" value="1"/>
</dbReference>
<feature type="binding site" evidence="6">
    <location>
        <position position="93"/>
    </location>
    <ligand>
        <name>Fe cation</name>
        <dbReference type="ChEBI" id="CHEBI:24875"/>
    </ligand>
</feature>
<comment type="function">
    <text evidence="6">Removes the formyl group from the N-terminal Met of newly synthesized proteins. Requires at least a dipeptide for an efficient rate of reaction. N-terminal L-methionine is a prerequisite for activity but the enzyme has broad specificity at other positions.</text>
</comment>
<dbReference type="InterPro" id="IPR036821">
    <property type="entry name" value="Peptide_deformylase_sf"/>
</dbReference>
<dbReference type="PANTHER" id="PTHR10458:SF21">
    <property type="entry name" value="PEPTIDE DEFORMYLASE"/>
    <property type="match status" value="1"/>
</dbReference>
<comment type="similarity">
    <text evidence="1 6">Belongs to the polypeptide deformylase family.</text>
</comment>
<evidence type="ECO:0000256" key="2">
    <source>
        <dbReference type="ARBA" id="ARBA00022723"/>
    </source>
</evidence>
<dbReference type="CDD" id="cd00487">
    <property type="entry name" value="Pep_deformylase"/>
    <property type="match status" value="1"/>
</dbReference>
<dbReference type="EC" id="3.5.1.88" evidence="6"/>